<gene>
    <name evidence="1" type="ORF">MPEBLZ_03808</name>
</gene>
<name>A0A0P8CG47_9EURY</name>
<evidence type="ECO:0000313" key="1">
    <source>
        <dbReference type="EMBL" id="KPQ41637.1"/>
    </source>
</evidence>
<proteinExistence type="predicted"/>
<sequence>MLLIFLWKITKVQRNSHPDIIKLSDIKGFEFKYNLISYINKKLHEFDLNLGGKLKGDIIPEENKKQYLIDSI</sequence>
<dbReference type="Proteomes" id="UP000050360">
    <property type="component" value="Unassembled WGS sequence"/>
</dbReference>
<feature type="non-terminal residue" evidence="1">
    <location>
        <position position="72"/>
    </location>
</feature>
<organism evidence="1 2">
    <name type="scientific">Candidatus Methanoperedens nitratireducens</name>
    <dbReference type="NCBI Taxonomy" id="1392998"/>
    <lineage>
        <taxon>Archaea</taxon>
        <taxon>Methanobacteriati</taxon>
        <taxon>Methanobacteriota</taxon>
        <taxon>Stenosarchaea group</taxon>
        <taxon>Methanomicrobia</taxon>
        <taxon>Methanosarcinales</taxon>
        <taxon>ANME-2 cluster</taxon>
        <taxon>Candidatus Methanoperedentaceae</taxon>
        <taxon>Candidatus Methanoperedens</taxon>
    </lineage>
</organism>
<comment type="caution">
    <text evidence="1">The sequence shown here is derived from an EMBL/GenBank/DDBJ whole genome shotgun (WGS) entry which is preliminary data.</text>
</comment>
<reference evidence="1 2" key="1">
    <citation type="submission" date="2015-09" db="EMBL/GenBank/DDBJ databases">
        <title>A metagenomics-based metabolic model of nitrate-dependent anaerobic oxidation of methane by Methanoperedens-like archaea.</title>
        <authorList>
            <person name="Arshad A."/>
            <person name="Speth D.R."/>
            <person name="De Graaf R.M."/>
            <person name="Op Den Camp H.J."/>
            <person name="Jetten M.S."/>
            <person name="Welte C.U."/>
        </authorList>
    </citation>
    <scope>NUCLEOTIDE SEQUENCE [LARGE SCALE GENOMIC DNA]</scope>
</reference>
<dbReference type="AlphaFoldDB" id="A0A0P8CG47"/>
<accession>A0A0P8CG47</accession>
<evidence type="ECO:0000313" key="2">
    <source>
        <dbReference type="Proteomes" id="UP000050360"/>
    </source>
</evidence>
<protein>
    <submittedName>
        <fullName evidence="1">Uncharacterized protein</fullName>
    </submittedName>
</protein>
<dbReference type="EMBL" id="LKCM01000328">
    <property type="protein sequence ID" value="KPQ41637.1"/>
    <property type="molecule type" value="Genomic_DNA"/>
</dbReference>